<proteinExistence type="predicted"/>
<keyword evidence="3" id="KW-1185">Reference proteome</keyword>
<dbReference type="OrthoDB" id="193703at2759"/>
<protein>
    <submittedName>
        <fullName evidence="2">Uncharacterized protein</fullName>
    </submittedName>
</protein>
<dbReference type="Proteomes" id="UP000692954">
    <property type="component" value="Unassembled WGS sequence"/>
</dbReference>
<gene>
    <name evidence="2" type="ORF">PSON_ATCC_30995.1.T0430018</name>
</gene>
<keyword evidence="1" id="KW-0812">Transmembrane</keyword>
<evidence type="ECO:0000313" key="3">
    <source>
        <dbReference type="Proteomes" id="UP000692954"/>
    </source>
</evidence>
<comment type="caution">
    <text evidence="2">The sequence shown here is derived from an EMBL/GenBank/DDBJ whole genome shotgun (WGS) entry which is preliminary data.</text>
</comment>
<evidence type="ECO:0000313" key="2">
    <source>
        <dbReference type="EMBL" id="CAD8082097.1"/>
    </source>
</evidence>
<organism evidence="2 3">
    <name type="scientific">Paramecium sonneborni</name>
    <dbReference type="NCBI Taxonomy" id="65129"/>
    <lineage>
        <taxon>Eukaryota</taxon>
        <taxon>Sar</taxon>
        <taxon>Alveolata</taxon>
        <taxon>Ciliophora</taxon>
        <taxon>Intramacronucleata</taxon>
        <taxon>Oligohymenophorea</taxon>
        <taxon>Peniculida</taxon>
        <taxon>Parameciidae</taxon>
        <taxon>Paramecium</taxon>
    </lineage>
</organism>
<keyword evidence="1" id="KW-1133">Transmembrane helix</keyword>
<dbReference type="AlphaFoldDB" id="A0A8S1MM41"/>
<sequence length="127" mass="14931">MCIRNYFLIFWIINQQAKIVLPVLIAANQLKNLKFFFMKLIAYVSIQSVKDVGNFIIKIILDAHEEDYHKKEKCQFCFLDLDDLSKHKCSKTPKKCLYCDILQIQLFNMRINVVAGLKNEIFAKIIL</sequence>
<dbReference type="EMBL" id="CAJJDN010000043">
    <property type="protein sequence ID" value="CAD8082097.1"/>
    <property type="molecule type" value="Genomic_DNA"/>
</dbReference>
<evidence type="ECO:0000256" key="1">
    <source>
        <dbReference type="SAM" id="Phobius"/>
    </source>
</evidence>
<keyword evidence="1" id="KW-0472">Membrane</keyword>
<name>A0A8S1MM41_9CILI</name>
<feature type="transmembrane region" description="Helical" evidence="1">
    <location>
        <begin position="6"/>
        <end position="27"/>
    </location>
</feature>
<reference evidence="2" key="1">
    <citation type="submission" date="2021-01" db="EMBL/GenBank/DDBJ databases">
        <authorList>
            <consortium name="Genoscope - CEA"/>
            <person name="William W."/>
        </authorList>
    </citation>
    <scope>NUCLEOTIDE SEQUENCE</scope>
</reference>
<accession>A0A8S1MM41</accession>